<organism evidence="1 2">
    <name type="scientific">Plutella xylostella</name>
    <name type="common">Diamondback moth</name>
    <name type="synonym">Plutella maculipennis</name>
    <dbReference type="NCBI Taxonomy" id="51655"/>
    <lineage>
        <taxon>Eukaryota</taxon>
        <taxon>Metazoa</taxon>
        <taxon>Ecdysozoa</taxon>
        <taxon>Arthropoda</taxon>
        <taxon>Hexapoda</taxon>
        <taxon>Insecta</taxon>
        <taxon>Pterygota</taxon>
        <taxon>Neoptera</taxon>
        <taxon>Endopterygota</taxon>
        <taxon>Lepidoptera</taxon>
        <taxon>Glossata</taxon>
        <taxon>Ditrysia</taxon>
        <taxon>Yponomeutoidea</taxon>
        <taxon>Plutellidae</taxon>
        <taxon>Plutella</taxon>
    </lineage>
</organism>
<keyword evidence="2" id="KW-1185">Reference proteome</keyword>
<protein>
    <submittedName>
        <fullName evidence="1">(diamondback moth) hypothetical protein</fullName>
    </submittedName>
</protein>
<proteinExistence type="predicted"/>
<evidence type="ECO:0000313" key="2">
    <source>
        <dbReference type="Proteomes" id="UP000653454"/>
    </source>
</evidence>
<sequence length="69" mass="6967">MVQHGLTYWGRDGASNSSAAAQAQAQAQAQAALFGFGSRYPAPSTLGVAANQAAQLGLHPAASELTPRA</sequence>
<gene>
    <name evidence="1" type="ORF">PLXY2_LOCUS14268</name>
</gene>
<name>A0A8S4GAZ2_PLUXY</name>
<reference evidence="1" key="1">
    <citation type="submission" date="2020-11" db="EMBL/GenBank/DDBJ databases">
        <authorList>
            <person name="Whiteford S."/>
        </authorList>
    </citation>
    <scope>NUCLEOTIDE SEQUENCE</scope>
</reference>
<dbReference type="EMBL" id="CAJHNJ030000121">
    <property type="protein sequence ID" value="CAG9136008.1"/>
    <property type="molecule type" value="Genomic_DNA"/>
</dbReference>
<comment type="caution">
    <text evidence="1">The sequence shown here is derived from an EMBL/GenBank/DDBJ whole genome shotgun (WGS) entry which is preliminary data.</text>
</comment>
<evidence type="ECO:0000313" key="1">
    <source>
        <dbReference type="EMBL" id="CAG9136008.1"/>
    </source>
</evidence>
<accession>A0A8S4GAZ2</accession>
<dbReference type="AlphaFoldDB" id="A0A8S4GAZ2"/>
<dbReference type="Proteomes" id="UP000653454">
    <property type="component" value="Unassembled WGS sequence"/>
</dbReference>